<name>A0ABM6B7C6_STRAM</name>
<feature type="domain" description="CobQ/CobB/MinD/ParA nucleotide binding" evidence="2">
    <location>
        <begin position="501"/>
        <end position="612"/>
    </location>
</feature>
<dbReference type="InterPro" id="IPR002586">
    <property type="entry name" value="CobQ/CobB/MinD/ParA_Nub-bd_dom"/>
</dbReference>
<dbReference type="InterPro" id="IPR027417">
    <property type="entry name" value="P-loop_NTPase"/>
</dbReference>
<dbReference type="Pfam" id="PF12401">
    <property type="entry name" value="FhaA_N"/>
    <property type="match status" value="1"/>
</dbReference>
<keyword evidence="5" id="KW-1185">Reference proteome</keyword>
<organism evidence="4 5">
    <name type="scientific">Streptomyces ambofaciens</name>
    <dbReference type="NCBI Taxonomy" id="1889"/>
    <lineage>
        <taxon>Bacteria</taxon>
        <taxon>Bacillati</taxon>
        <taxon>Actinomycetota</taxon>
        <taxon>Actinomycetes</taxon>
        <taxon>Kitasatosporales</taxon>
        <taxon>Streptomycetaceae</taxon>
        <taxon>Streptomyces</taxon>
    </lineage>
</organism>
<dbReference type="SUPFAM" id="SSF52540">
    <property type="entry name" value="P-loop containing nucleoside triphosphate hydrolases"/>
    <property type="match status" value="1"/>
</dbReference>
<feature type="domain" description="FhaA N-terminal" evidence="3">
    <location>
        <begin position="4"/>
        <end position="118"/>
    </location>
</feature>
<evidence type="ECO:0000313" key="4">
    <source>
        <dbReference type="EMBL" id="ANB09761.1"/>
    </source>
</evidence>
<reference evidence="5" key="1">
    <citation type="submission" date="2015-10" db="EMBL/GenBank/DDBJ databases">
        <title>Complete genome sequence of Streptomyces ambofaciens DSM 40697.</title>
        <authorList>
            <person name="Thibessard A."/>
            <person name="Leblond P."/>
        </authorList>
    </citation>
    <scope>NUCLEOTIDE SEQUENCE [LARGE SCALE GENOMIC DNA]</scope>
    <source>
        <strain evidence="5">DSM 40697</strain>
    </source>
</reference>
<feature type="region of interest" description="Disordered" evidence="1">
    <location>
        <begin position="254"/>
        <end position="310"/>
    </location>
</feature>
<dbReference type="PANTHER" id="PTHR43384:SF14">
    <property type="entry name" value="ESX-1 SECRETION-ASSOCIATED PROTEIN ESPI"/>
    <property type="match status" value="1"/>
</dbReference>
<evidence type="ECO:0000256" key="1">
    <source>
        <dbReference type="SAM" id="MobiDB-lite"/>
    </source>
</evidence>
<dbReference type="RefSeq" id="WP_063483700.1">
    <property type="nucleotide sequence ID" value="NZ_CP012949.1"/>
</dbReference>
<gene>
    <name evidence="4" type="ORF">SAM40697_5806</name>
</gene>
<sequence>MRTLTKIEQRFESLINGTFAKVFKSAVQPMEFIGALRRECDVNARIWNRDTTIAPNGFIVELSPGDHELYSACLVMIGEDLVQKLRDYADQQQYAFVGPLKVQLQRTESLKAGQFRVRSRLEVPPDVQRTVQAGRLRPAAHAMSAGPHDGDARAVPLAALVRRGDKQVLTAAQFISMGLTFAEDGTLVRADPPIPLITPPKPMRAVGPAADGTAPAVLRRREHVPLALPAGPGGPPALAPAGPRAHRFARGLGRPTIVGSPEPPVRGLTSGRPALTPVPAGGLRGAEDPGHRAGSRTGLPAKEHDRRRVTVPVPDGFTVFSKGLIVTTDRDTSVDSSPPPGVETAPTGPATPPPAPGAYAADGSRSAAPTEPGPAVPAAHQAVPHHGAAEHHPAVPVMHGVGAQPLSTPYAGRVHLPQGASAAPPHLRPPAPHNPALWPPADSGRIGHSAAVELSSDRLLRGRSGDRRGLSRLKIIGRSAEREREQKLAILRTPVMKCHKIAVISLKGGVGKTTTTTALGAMLATERQDRVVAIDANPDAGTLSRRVRRETAATIRDLVAEIPALDNYMAVRRFTSQSPSGLEILANEADPTLSTAFNDEDYRQVVGCLGQHYPIILTDSGTGLLHSAMRAVLDHADQLIVVATPSVDGATSASTTLDWLNAHHYEDLVQRSITVISEARKKSKMVKVNDVLDHFRARCRGVVMIPFDEHLATGAEVDLERMKPRTREAYFDLATLVAADFPRSQPEAVSWGATYPHSGYNAASMFAAPAWG</sequence>
<proteinExistence type="predicted"/>
<dbReference type="Proteomes" id="UP000076720">
    <property type="component" value="Chromosome"/>
</dbReference>
<evidence type="ECO:0000313" key="5">
    <source>
        <dbReference type="Proteomes" id="UP000076720"/>
    </source>
</evidence>
<feature type="region of interest" description="Disordered" evidence="1">
    <location>
        <begin position="322"/>
        <end position="444"/>
    </location>
</feature>
<dbReference type="InterPro" id="IPR042287">
    <property type="entry name" value="FhaA_N_sf"/>
</dbReference>
<feature type="compositionally biased region" description="Low complexity" evidence="1">
    <location>
        <begin position="376"/>
        <end position="386"/>
    </location>
</feature>
<dbReference type="InterPro" id="IPR050625">
    <property type="entry name" value="ParA/MinD_ATPase"/>
</dbReference>
<protein>
    <recommendedName>
        <fullName evidence="6">AAA domain-containing protein</fullName>
    </recommendedName>
</protein>
<dbReference type="Gene3D" id="3.40.50.300">
    <property type="entry name" value="P-loop containing nucleotide triphosphate hydrolases"/>
    <property type="match status" value="1"/>
</dbReference>
<dbReference type="InterPro" id="IPR022128">
    <property type="entry name" value="FhaA_N"/>
</dbReference>
<evidence type="ECO:0008006" key="6">
    <source>
        <dbReference type="Google" id="ProtNLM"/>
    </source>
</evidence>
<evidence type="ECO:0000259" key="2">
    <source>
        <dbReference type="Pfam" id="PF01656"/>
    </source>
</evidence>
<dbReference type="PANTHER" id="PTHR43384">
    <property type="entry name" value="SEPTUM SITE-DETERMINING PROTEIN MIND HOMOLOG, CHLOROPLASTIC-RELATED"/>
    <property type="match status" value="1"/>
</dbReference>
<dbReference type="Gene3D" id="3.30.2320.60">
    <property type="entry name" value="FhaA, phosphopeptide-binding domain (DUF3662)"/>
    <property type="match status" value="1"/>
</dbReference>
<reference evidence="4 5" key="2">
    <citation type="journal article" date="2016" name="Genome Announc.">
        <title>Complete Genome Sequence of Streptomyces ambofaciens DSM 40697, a Paradigm for Genome Plasticity Studies.</title>
        <authorList>
            <person name="Thibessard A."/>
            <person name="Leblond P."/>
        </authorList>
    </citation>
    <scope>NUCLEOTIDE SEQUENCE [LARGE SCALE GENOMIC DNA]</scope>
    <source>
        <strain evidence="4 5">DSM 40697</strain>
    </source>
</reference>
<accession>A0ABM6B7C6</accession>
<evidence type="ECO:0000259" key="3">
    <source>
        <dbReference type="Pfam" id="PF12401"/>
    </source>
</evidence>
<dbReference type="Pfam" id="PF01656">
    <property type="entry name" value="CbiA"/>
    <property type="match status" value="1"/>
</dbReference>
<dbReference type="EMBL" id="CP012949">
    <property type="protein sequence ID" value="ANB09761.1"/>
    <property type="molecule type" value="Genomic_DNA"/>
</dbReference>